<evidence type="ECO:0000256" key="3">
    <source>
        <dbReference type="ARBA" id="ARBA00023015"/>
    </source>
</evidence>
<dbReference type="Gene3D" id="3.40.50.300">
    <property type="entry name" value="P-loop containing nucleotide triphosphate hydrolases"/>
    <property type="match status" value="1"/>
</dbReference>
<dbReference type="PANTHER" id="PTHR32071">
    <property type="entry name" value="TRANSCRIPTIONAL REGULATORY PROTEIN"/>
    <property type="match status" value="1"/>
</dbReference>
<dbReference type="SUPFAM" id="SSF55785">
    <property type="entry name" value="PYP-like sensor domain (PAS domain)"/>
    <property type="match status" value="1"/>
</dbReference>
<dbReference type="Proteomes" id="UP000093954">
    <property type="component" value="Unassembled WGS sequence"/>
</dbReference>
<dbReference type="InterPro" id="IPR035965">
    <property type="entry name" value="PAS-like_dom_sf"/>
</dbReference>
<dbReference type="Gene3D" id="3.30.450.20">
    <property type="entry name" value="PAS domain"/>
    <property type="match status" value="1"/>
</dbReference>
<dbReference type="FunFam" id="3.40.50.300:FF:000006">
    <property type="entry name" value="DNA-binding transcriptional regulator NtrC"/>
    <property type="match status" value="1"/>
</dbReference>
<dbReference type="SUPFAM" id="SSF46689">
    <property type="entry name" value="Homeodomain-like"/>
    <property type="match status" value="1"/>
</dbReference>
<dbReference type="InterPro" id="IPR013767">
    <property type="entry name" value="PAS_fold"/>
</dbReference>
<dbReference type="PATRIC" id="fig|1353534.3.peg.3844"/>
<dbReference type="CDD" id="cd00009">
    <property type="entry name" value="AAA"/>
    <property type="match status" value="1"/>
</dbReference>
<sequence length="647" mass="73980">MQEQVTPICLISPSKELVKLANKIINSNNKKIDVFIKKLDEALEFSKELISKGARIIISRKGTTEILKQDLDIPTVNIDTTLSDYIPIMEKVIKVKGKIAFFSYSEISNDVKTMCYLLNIDADYYTFNTFKDCEICIKNAMAKNIVLGIGGTSTEYFARKYGLNHIVVESSPTSVKKAIEVAEQPLKVKNREHIIQEKLKLKMERYKTIFNYTHDAIIAVDTTGKIEILNSLAEKIVKSDSKYCIGKDIKEVIHNTRLHDVTKSGIKETDEIMNINGTMVSTNRIPIIVDQQIKGVVATFQEIKSLQKSERKARVQLHKKGFVAKHNFDDIIGSSEQIKKIKKIAYNYSLSKFTILITGETGTGKELFAQSIHNTSPRKEGPFVAINCSALSKNILESELFGYEEGSFTGAIKGGKQGVFELANGGTLFLDEVGEMPMEIQVKLLRALQENEIRRIGGESIIPINIRFIAATNKNLFNEIKEHRFREDLYYRLNVLNLTIPPLRNRKDDIIEIANNILNELNYENKSNIKIDFNSIFSKLTNYDWHGNVRELKSFVERLFVVSNEENRKNKIDDLINELIRQHTKIDKLDKHDQNDFDLTTFEKNNIIKTLMTNNLEIGKTAETLGCSRTTLWRKMKEYKINIKRKN</sequence>
<keyword evidence="7" id="KW-1185">Reference proteome</keyword>
<dbReference type="PROSITE" id="PS50045">
    <property type="entry name" value="SIGMA54_INTERACT_4"/>
    <property type="match status" value="1"/>
</dbReference>
<evidence type="ECO:0000256" key="4">
    <source>
        <dbReference type="ARBA" id="ARBA00023163"/>
    </source>
</evidence>
<gene>
    <name evidence="6" type="primary">prpR</name>
    <name evidence="6" type="ORF">CLRAG_37760</name>
</gene>
<evidence type="ECO:0000259" key="5">
    <source>
        <dbReference type="PROSITE" id="PS50045"/>
    </source>
</evidence>
<dbReference type="Pfam" id="PF02954">
    <property type="entry name" value="HTH_8"/>
    <property type="match status" value="1"/>
</dbReference>
<dbReference type="PROSITE" id="PS00675">
    <property type="entry name" value="SIGMA54_INTERACT_1"/>
    <property type="match status" value="1"/>
</dbReference>
<dbReference type="InterPro" id="IPR009057">
    <property type="entry name" value="Homeodomain-like_sf"/>
</dbReference>
<proteinExistence type="predicted"/>
<dbReference type="InterPro" id="IPR003593">
    <property type="entry name" value="AAA+_ATPase"/>
</dbReference>
<dbReference type="Pfam" id="PF00989">
    <property type="entry name" value="PAS"/>
    <property type="match status" value="1"/>
</dbReference>
<dbReference type="SUPFAM" id="SSF159800">
    <property type="entry name" value="PrpR receptor domain-like"/>
    <property type="match status" value="1"/>
</dbReference>
<evidence type="ECO:0000313" key="6">
    <source>
        <dbReference type="EMBL" id="OBR89799.1"/>
    </source>
</evidence>
<dbReference type="Pfam" id="PF00158">
    <property type="entry name" value="Sigma54_activat"/>
    <property type="match status" value="1"/>
</dbReference>
<dbReference type="SMART" id="SM00382">
    <property type="entry name" value="AAA"/>
    <property type="match status" value="1"/>
</dbReference>
<accession>A0A1A6AIA1</accession>
<dbReference type="Pfam" id="PF06506">
    <property type="entry name" value="PrpR_N"/>
    <property type="match status" value="1"/>
</dbReference>
<dbReference type="EMBL" id="LROS01000077">
    <property type="protein sequence ID" value="OBR89799.1"/>
    <property type="molecule type" value="Genomic_DNA"/>
</dbReference>
<dbReference type="InterPro" id="IPR000014">
    <property type="entry name" value="PAS"/>
</dbReference>
<protein>
    <submittedName>
        <fullName evidence="6">Propionate catabolism operon regulatory protein</fullName>
    </submittedName>
</protein>
<dbReference type="InterPro" id="IPR010524">
    <property type="entry name" value="Sig_transdc_resp-reg_PrpR_N"/>
</dbReference>
<keyword evidence="1" id="KW-0547">Nucleotide-binding</keyword>
<dbReference type="PANTHER" id="PTHR32071:SF57">
    <property type="entry name" value="C4-DICARBOXYLATE TRANSPORT TRANSCRIPTIONAL REGULATORY PROTEIN DCTD"/>
    <property type="match status" value="1"/>
</dbReference>
<dbReference type="Gene3D" id="3.40.50.10660">
    <property type="entry name" value="PrpR receptor domain-like"/>
    <property type="match status" value="1"/>
</dbReference>
<dbReference type="Pfam" id="PF25601">
    <property type="entry name" value="AAA_lid_14"/>
    <property type="match status" value="1"/>
</dbReference>
<feature type="domain" description="Sigma-54 factor interaction" evidence="5">
    <location>
        <begin position="331"/>
        <end position="561"/>
    </location>
</feature>
<dbReference type="InterPro" id="IPR002078">
    <property type="entry name" value="Sigma_54_int"/>
</dbReference>
<dbReference type="InterPro" id="IPR058031">
    <property type="entry name" value="AAA_lid_NorR"/>
</dbReference>
<dbReference type="InterPro" id="IPR027417">
    <property type="entry name" value="P-loop_NTPase"/>
</dbReference>
<dbReference type="Gene3D" id="1.10.8.60">
    <property type="match status" value="1"/>
</dbReference>
<dbReference type="InterPro" id="IPR025943">
    <property type="entry name" value="Sigma_54_int_dom_ATP-bd_2"/>
</dbReference>
<dbReference type="InterPro" id="IPR025662">
    <property type="entry name" value="Sigma_54_int_dom_ATP-bd_1"/>
</dbReference>
<dbReference type="Gene3D" id="3.40.50.2300">
    <property type="match status" value="1"/>
</dbReference>
<organism evidence="6 7">
    <name type="scientific">Clostridium ragsdalei P11</name>
    <dbReference type="NCBI Taxonomy" id="1353534"/>
    <lineage>
        <taxon>Bacteria</taxon>
        <taxon>Bacillati</taxon>
        <taxon>Bacillota</taxon>
        <taxon>Clostridia</taxon>
        <taxon>Eubacteriales</taxon>
        <taxon>Clostridiaceae</taxon>
        <taxon>Clostridium</taxon>
    </lineage>
</organism>
<dbReference type="GO" id="GO:0043565">
    <property type="term" value="F:sequence-specific DNA binding"/>
    <property type="evidence" value="ECO:0007669"/>
    <property type="project" value="InterPro"/>
</dbReference>
<dbReference type="GO" id="GO:0005524">
    <property type="term" value="F:ATP binding"/>
    <property type="evidence" value="ECO:0007669"/>
    <property type="project" value="UniProtKB-KW"/>
</dbReference>
<reference evidence="6 7" key="1">
    <citation type="journal article" date="2012" name="Front. Microbiol.">
        <title>Draft Genome Sequence of the Virulent Strain 01-B526 of the Fish Pathogen Aeromonas salmonicida.</title>
        <authorList>
            <person name="Charette S.J."/>
            <person name="Brochu F."/>
            <person name="Boyle B."/>
            <person name="Filion G."/>
            <person name="Tanaka K.H."/>
            <person name="Derome N."/>
        </authorList>
    </citation>
    <scope>NUCLEOTIDE SEQUENCE [LARGE SCALE GENOMIC DNA]</scope>
    <source>
        <strain evidence="6 7">P11</strain>
    </source>
</reference>
<evidence type="ECO:0000256" key="1">
    <source>
        <dbReference type="ARBA" id="ARBA00022741"/>
    </source>
</evidence>
<dbReference type="SMART" id="SM00091">
    <property type="entry name" value="PAS"/>
    <property type="match status" value="1"/>
</dbReference>
<dbReference type="Gene3D" id="1.10.10.60">
    <property type="entry name" value="Homeodomain-like"/>
    <property type="match status" value="1"/>
</dbReference>
<comment type="caution">
    <text evidence="6">The sequence shown here is derived from an EMBL/GenBank/DDBJ whole genome shotgun (WGS) entry which is preliminary data.</text>
</comment>
<keyword evidence="4" id="KW-0804">Transcription</keyword>
<evidence type="ECO:0000256" key="2">
    <source>
        <dbReference type="ARBA" id="ARBA00022840"/>
    </source>
</evidence>
<dbReference type="AlphaFoldDB" id="A0A1A6AIA1"/>
<dbReference type="GO" id="GO:0006355">
    <property type="term" value="P:regulation of DNA-templated transcription"/>
    <property type="evidence" value="ECO:0007669"/>
    <property type="project" value="InterPro"/>
</dbReference>
<dbReference type="PROSITE" id="PS00676">
    <property type="entry name" value="SIGMA54_INTERACT_2"/>
    <property type="match status" value="1"/>
</dbReference>
<keyword evidence="3" id="KW-0805">Transcription regulation</keyword>
<name>A0A1A6AIA1_9CLOT</name>
<dbReference type="SUPFAM" id="SSF52540">
    <property type="entry name" value="P-loop containing nucleoside triphosphate hydrolases"/>
    <property type="match status" value="1"/>
</dbReference>
<dbReference type="GO" id="GO:0000156">
    <property type="term" value="F:phosphorelay response regulator activity"/>
    <property type="evidence" value="ECO:0007669"/>
    <property type="project" value="InterPro"/>
</dbReference>
<dbReference type="InterPro" id="IPR002197">
    <property type="entry name" value="HTH_Fis"/>
</dbReference>
<keyword evidence="2" id="KW-0067">ATP-binding</keyword>
<evidence type="ECO:0000313" key="7">
    <source>
        <dbReference type="Proteomes" id="UP000093954"/>
    </source>
</evidence>
<dbReference type="NCBIfam" id="TIGR00229">
    <property type="entry name" value="sensory_box"/>
    <property type="match status" value="1"/>
</dbReference>